<evidence type="ECO:0000256" key="5">
    <source>
        <dbReference type="ARBA" id="ARBA00022840"/>
    </source>
</evidence>
<dbReference type="EC" id="3.6.4.13" evidence="1"/>
<keyword evidence="11" id="KW-1185">Reference proteome</keyword>
<keyword evidence="3" id="KW-0378">Hydrolase</keyword>
<dbReference type="SMART" id="SM00490">
    <property type="entry name" value="HELICc"/>
    <property type="match status" value="1"/>
</dbReference>
<feature type="region of interest" description="Disordered" evidence="8">
    <location>
        <begin position="195"/>
        <end position="262"/>
    </location>
</feature>
<dbReference type="Proteomes" id="UP001244341">
    <property type="component" value="Chromosome 9b"/>
</dbReference>
<organism evidence="10 11">
    <name type="scientific">Tetradesmus obliquus</name>
    <name type="common">Green alga</name>
    <name type="synonym">Acutodesmus obliquus</name>
    <dbReference type="NCBI Taxonomy" id="3088"/>
    <lineage>
        <taxon>Eukaryota</taxon>
        <taxon>Viridiplantae</taxon>
        <taxon>Chlorophyta</taxon>
        <taxon>core chlorophytes</taxon>
        <taxon>Chlorophyceae</taxon>
        <taxon>CS clade</taxon>
        <taxon>Sphaeropleales</taxon>
        <taxon>Scenedesmaceae</taxon>
        <taxon>Tetradesmus</taxon>
    </lineage>
</organism>
<evidence type="ECO:0000256" key="4">
    <source>
        <dbReference type="ARBA" id="ARBA00022806"/>
    </source>
</evidence>
<evidence type="ECO:0000256" key="6">
    <source>
        <dbReference type="ARBA" id="ARBA00022884"/>
    </source>
</evidence>
<feature type="compositionally biased region" description="Acidic residues" evidence="8">
    <location>
        <begin position="227"/>
        <end position="239"/>
    </location>
</feature>
<keyword evidence="2" id="KW-0547">Nucleotide-binding</keyword>
<evidence type="ECO:0000259" key="9">
    <source>
        <dbReference type="PROSITE" id="PS51194"/>
    </source>
</evidence>
<feature type="region of interest" description="Disordered" evidence="8">
    <location>
        <begin position="108"/>
        <end position="137"/>
    </location>
</feature>
<dbReference type="PROSITE" id="PS51194">
    <property type="entry name" value="HELICASE_CTER"/>
    <property type="match status" value="1"/>
</dbReference>
<dbReference type="PANTHER" id="PTHR47959:SF21">
    <property type="entry name" value="DEAD-BOX HELICASE 56"/>
    <property type="match status" value="1"/>
</dbReference>
<keyword evidence="5" id="KW-0067">ATP-binding</keyword>
<comment type="catalytic activity">
    <reaction evidence="7">
        <text>ATP + H2O = ADP + phosphate + H(+)</text>
        <dbReference type="Rhea" id="RHEA:13065"/>
        <dbReference type="ChEBI" id="CHEBI:15377"/>
        <dbReference type="ChEBI" id="CHEBI:15378"/>
        <dbReference type="ChEBI" id="CHEBI:30616"/>
        <dbReference type="ChEBI" id="CHEBI:43474"/>
        <dbReference type="ChEBI" id="CHEBI:456216"/>
        <dbReference type="EC" id="3.6.4.13"/>
    </reaction>
</comment>
<evidence type="ECO:0000313" key="11">
    <source>
        <dbReference type="Proteomes" id="UP001244341"/>
    </source>
</evidence>
<dbReference type="InterPro" id="IPR050079">
    <property type="entry name" value="DEAD_box_RNA_helicase"/>
</dbReference>
<gene>
    <name evidence="10" type="ORF">OEZ85_009767</name>
</gene>
<dbReference type="Gene3D" id="3.40.50.300">
    <property type="entry name" value="P-loop containing nucleotide triphosphate hydrolases"/>
    <property type="match status" value="1"/>
</dbReference>
<dbReference type="Pfam" id="PF00271">
    <property type="entry name" value="Helicase_C"/>
    <property type="match status" value="1"/>
</dbReference>
<evidence type="ECO:0000313" key="10">
    <source>
        <dbReference type="EMBL" id="WIA18302.1"/>
    </source>
</evidence>
<dbReference type="InterPro" id="IPR027417">
    <property type="entry name" value="P-loop_NTPase"/>
</dbReference>
<evidence type="ECO:0000256" key="3">
    <source>
        <dbReference type="ARBA" id="ARBA00022801"/>
    </source>
</evidence>
<protein>
    <recommendedName>
        <fullName evidence="1">RNA helicase</fullName>
        <ecNumber evidence="1">3.6.4.13</ecNumber>
    </recommendedName>
</protein>
<feature type="domain" description="Helicase C-terminal" evidence="9">
    <location>
        <begin position="47"/>
        <end position="214"/>
    </location>
</feature>
<dbReference type="CDD" id="cd18787">
    <property type="entry name" value="SF2_C_DEAD"/>
    <property type="match status" value="1"/>
</dbReference>
<feature type="compositionally biased region" description="Low complexity" evidence="8">
    <location>
        <begin position="196"/>
        <end position="226"/>
    </location>
</feature>
<accession>A0ABY8UD51</accession>
<evidence type="ECO:0000256" key="2">
    <source>
        <dbReference type="ARBA" id="ARBA00022741"/>
    </source>
</evidence>
<dbReference type="InterPro" id="IPR001650">
    <property type="entry name" value="Helicase_C-like"/>
</dbReference>
<evidence type="ECO:0000256" key="7">
    <source>
        <dbReference type="ARBA" id="ARBA00047984"/>
    </source>
</evidence>
<evidence type="ECO:0000256" key="8">
    <source>
        <dbReference type="SAM" id="MobiDB-lite"/>
    </source>
</evidence>
<keyword evidence="6" id="KW-0694">RNA-binding</keyword>
<evidence type="ECO:0000256" key="1">
    <source>
        <dbReference type="ARBA" id="ARBA00012552"/>
    </source>
</evidence>
<reference evidence="10 11" key="1">
    <citation type="submission" date="2023-05" db="EMBL/GenBank/DDBJ databases">
        <title>A 100% complete, gapless, phased diploid assembly of the Scenedesmus obliquus UTEX 3031 genome.</title>
        <authorList>
            <person name="Biondi T.C."/>
            <person name="Hanschen E.R."/>
            <person name="Kwon T."/>
            <person name="Eng W."/>
            <person name="Kruse C.P.S."/>
            <person name="Koehler S.I."/>
            <person name="Kunde Y."/>
            <person name="Gleasner C.D."/>
            <person name="You Mak K.T."/>
            <person name="Polle J."/>
            <person name="Hovde B.T."/>
            <person name="Starkenburg S.R."/>
        </authorList>
    </citation>
    <scope>NUCLEOTIDE SEQUENCE [LARGE SCALE GENOMIC DNA]</scope>
    <source>
        <strain evidence="10 11">DOE0152z</strain>
    </source>
</reference>
<proteinExistence type="predicted"/>
<dbReference type="SUPFAM" id="SSF52540">
    <property type="entry name" value="P-loop containing nucleoside triphosphate hydrolases"/>
    <property type="match status" value="1"/>
</dbReference>
<name>A0ABY8UD51_TETOB</name>
<dbReference type="EMBL" id="CP126216">
    <property type="protein sequence ID" value="WIA18302.1"/>
    <property type="molecule type" value="Genomic_DNA"/>
</dbReference>
<dbReference type="PANTHER" id="PTHR47959">
    <property type="entry name" value="ATP-DEPENDENT RNA HELICASE RHLE-RELATED"/>
    <property type="match status" value="1"/>
</dbReference>
<keyword evidence="4" id="KW-0347">Helicase</keyword>
<sequence length="494" mass="51963">MAVELEGPQNCREDLPELTLCVACTAARLQVLIFAGSVEAGVGLRLFLESFGLRLGCLHAELPVNSRSHILASFNKGLFDFLIAVDDVHARDRTAAAAAAAAAAAEADVGRGRKRKRKQQDKPGKQQQQQKARKDEEFGVTRGIDFKGVRSIINFDIPDSVQGYVHRVGRTGRAGQSGLALTLLTPQDDDFRQELQQALQQQQQQQQSAAAAAGVAAAAGDSSSSSSDDDSSGSEDEGEGGGRRSRQKAAQDRPALRPFSRLSRPSLEALRYRAEDVARTITRGAVREARARELQRELLNSEKLADYFEEHEAERALLKHDKPMHRKAGNAPHLKHVPAYLKDPAAVAAAQAAAAAAAAVAAAQRRPKQKGPTNKRVKRADPLKAVGDAAAAAPAAAGAPGAAAAAPPAAAAGGVFMRAPKKGGSAVDEELTELEKRALAKPLKPSKAKALAGVGGPAYKAQAQGKKVAAVAAGGKYNVKKVRPTMGAGAKSRR</sequence>